<evidence type="ECO:0000256" key="1">
    <source>
        <dbReference type="SAM" id="Phobius"/>
    </source>
</evidence>
<dbReference type="EMBL" id="CP122537">
    <property type="protein sequence ID" value="WGH78381.1"/>
    <property type="molecule type" value="Genomic_DNA"/>
</dbReference>
<keyword evidence="1" id="KW-0812">Transmembrane</keyword>
<feature type="transmembrane region" description="Helical" evidence="1">
    <location>
        <begin position="126"/>
        <end position="144"/>
    </location>
</feature>
<reference evidence="2 3" key="1">
    <citation type="submission" date="2023-04" db="EMBL/GenBank/DDBJ databases">
        <title>Jannaschia ovalis sp. nov., a marine bacterium isolated from sea tidal flat.</title>
        <authorList>
            <person name="Kwon D.Y."/>
            <person name="Kim J.-J."/>
        </authorList>
    </citation>
    <scope>NUCLEOTIDE SEQUENCE [LARGE SCALE GENOMIC DNA]</scope>
    <source>
        <strain evidence="2 3">GRR-S6-38</strain>
    </source>
</reference>
<feature type="transmembrane region" description="Helical" evidence="1">
    <location>
        <begin position="93"/>
        <end position="114"/>
    </location>
</feature>
<name>A0ABY8LAU2_9RHOB</name>
<feature type="transmembrane region" description="Helical" evidence="1">
    <location>
        <begin position="12"/>
        <end position="33"/>
    </location>
</feature>
<feature type="transmembrane region" description="Helical" evidence="1">
    <location>
        <begin position="156"/>
        <end position="177"/>
    </location>
</feature>
<dbReference type="RefSeq" id="WP_279965132.1">
    <property type="nucleotide sequence ID" value="NZ_CP122537.1"/>
</dbReference>
<proteinExistence type="predicted"/>
<feature type="transmembrane region" description="Helical" evidence="1">
    <location>
        <begin position="197"/>
        <end position="213"/>
    </location>
</feature>
<evidence type="ECO:0000313" key="3">
    <source>
        <dbReference type="Proteomes" id="UP001243420"/>
    </source>
</evidence>
<dbReference type="Proteomes" id="UP001243420">
    <property type="component" value="Chromosome"/>
</dbReference>
<keyword evidence="1" id="KW-1133">Transmembrane helix</keyword>
<organism evidence="2 3">
    <name type="scientific">Jannaschia ovalis</name>
    <dbReference type="NCBI Taxonomy" id="3038773"/>
    <lineage>
        <taxon>Bacteria</taxon>
        <taxon>Pseudomonadati</taxon>
        <taxon>Pseudomonadota</taxon>
        <taxon>Alphaproteobacteria</taxon>
        <taxon>Rhodobacterales</taxon>
        <taxon>Roseobacteraceae</taxon>
        <taxon>Jannaschia</taxon>
    </lineage>
</organism>
<feature type="transmembrane region" description="Helical" evidence="1">
    <location>
        <begin position="59"/>
        <end position="81"/>
    </location>
</feature>
<gene>
    <name evidence="2" type="ORF">P8627_15360</name>
</gene>
<sequence>MNSPERVRWRRIAGPAATLLLILLVLPFVLYAVGRGLDFGDPDERAASRFLSGGPAADLAIYAHMALGGALTGLAPLQLLTAGRARWRRLHRWNGRAVAVLAVLTGLGGLVYIAAQGTIGGPDMTAAFSLYGFLLLGAAVMTWRSARARAPEHPVWAGRLVILAVASWIYRLHYGIWVTAVGEVGMAPDFSGAFDRVNVWAFFLPYLLAYELLRPRAVQART</sequence>
<evidence type="ECO:0000313" key="2">
    <source>
        <dbReference type="EMBL" id="WGH78381.1"/>
    </source>
</evidence>
<keyword evidence="1" id="KW-0472">Membrane</keyword>
<accession>A0ABY8LAU2</accession>
<protein>
    <submittedName>
        <fullName evidence="2">DUF2306 domain-containing protein</fullName>
    </submittedName>
</protein>
<keyword evidence="3" id="KW-1185">Reference proteome</keyword>